<dbReference type="SUPFAM" id="SSF53597">
    <property type="entry name" value="Dihydrofolate reductase-like"/>
    <property type="match status" value="1"/>
</dbReference>
<name>A0A383F3X8_9ZZZZ</name>
<sequence>MAMTADGKIATANQTVSSFGSSQDFEHLLELRATADAVMTGAGTLKAQPDITLDPGSARFRRIRKEHGLADAPVRIIVSGRGK</sequence>
<dbReference type="Pfam" id="PF01872">
    <property type="entry name" value="RibD_C"/>
    <property type="match status" value="1"/>
</dbReference>
<feature type="non-terminal residue" evidence="2">
    <location>
        <position position="83"/>
    </location>
</feature>
<dbReference type="InterPro" id="IPR024072">
    <property type="entry name" value="DHFR-like_dom_sf"/>
</dbReference>
<feature type="domain" description="Bacterial bifunctional deaminase-reductase C-terminal" evidence="1">
    <location>
        <begin position="1"/>
        <end position="82"/>
    </location>
</feature>
<protein>
    <recommendedName>
        <fullName evidence="1">Bacterial bifunctional deaminase-reductase C-terminal domain-containing protein</fullName>
    </recommendedName>
</protein>
<proteinExistence type="predicted"/>
<gene>
    <name evidence="2" type="ORF">METZ01_LOCUS515959</name>
</gene>
<dbReference type="InterPro" id="IPR002734">
    <property type="entry name" value="RibDG_C"/>
</dbReference>
<accession>A0A383F3X8</accession>
<dbReference type="EMBL" id="UINC01230821">
    <property type="protein sequence ID" value="SVE63105.1"/>
    <property type="molecule type" value="Genomic_DNA"/>
</dbReference>
<dbReference type="AlphaFoldDB" id="A0A383F3X8"/>
<dbReference type="GO" id="GO:0008703">
    <property type="term" value="F:5-amino-6-(5-phosphoribosylamino)uracil reductase activity"/>
    <property type="evidence" value="ECO:0007669"/>
    <property type="project" value="InterPro"/>
</dbReference>
<evidence type="ECO:0000259" key="1">
    <source>
        <dbReference type="Pfam" id="PF01872"/>
    </source>
</evidence>
<dbReference type="GO" id="GO:0009231">
    <property type="term" value="P:riboflavin biosynthetic process"/>
    <property type="evidence" value="ECO:0007669"/>
    <property type="project" value="InterPro"/>
</dbReference>
<reference evidence="2" key="1">
    <citation type="submission" date="2018-05" db="EMBL/GenBank/DDBJ databases">
        <authorList>
            <person name="Lanie J.A."/>
            <person name="Ng W.-L."/>
            <person name="Kazmierczak K.M."/>
            <person name="Andrzejewski T.M."/>
            <person name="Davidsen T.M."/>
            <person name="Wayne K.J."/>
            <person name="Tettelin H."/>
            <person name="Glass J.I."/>
            <person name="Rusch D."/>
            <person name="Podicherti R."/>
            <person name="Tsui H.-C.T."/>
            <person name="Winkler M.E."/>
        </authorList>
    </citation>
    <scope>NUCLEOTIDE SEQUENCE</scope>
</reference>
<organism evidence="2">
    <name type="scientific">marine metagenome</name>
    <dbReference type="NCBI Taxonomy" id="408172"/>
    <lineage>
        <taxon>unclassified sequences</taxon>
        <taxon>metagenomes</taxon>
        <taxon>ecological metagenomes</taxon>
    </lineage>
</organism>
<dbReference type="Gene3D" id="3.40.430.10">
    <property type="entry name" value="Dihydrofolate Reductase, subunit A"/>
    <property type="match status" value="1"/>
</dbReference>
<evidence type="ECO:0000313" key="2">
    <source>
        <dbReference type="EMBL" id="SVE63105.1"/>
    </source>
</evidence>